<proteinExistence type="predicted"/>
<accession>A0A9P4PSH4</accession>
<name>A0A9P4PSH4_9PLEO</name>
<reference evidence="2" key="1">
    <citation type="journal article" date="2020" name="Stud. Mycol.">
        <title>101 Dothideomycetes genomes: a test case for predicting lifestyles and emergence of pathogens.</title>
        <authorList>
            <person name="Haridas S."/>
            <person name="Albert R."/>
            <person name="Binder M."/>
            <person name="Bloem J."/>
            <person name="Labutti K."/>
            <person name="Salamov A."/>
            <person name="Andreopoulos B."/>
            <person name="Baker S."/>
            <person name="Barry K."/>
            <person name="Bills G."/>
            <person name="Bluhm B."/>
            <person name="Cannon C."/>
            <person name="Castanera R."/>
            <person name="Culley D."/>
            <person name="Daum C."/>
            <person name="Ezra D."/>
            <person name="Gonzalez J."/>
            <person name="Henrissat B."/>
            <person name="Kuo A."/>
            <person name="Liang C."/>
            <person name="Lipzen A."/>
            <person name="Lutzoni F."/>
            <person name="Magnuson J."/>
            <person name="Mondo S."/>
            <person name="Nolan M."/>
            <person name="Ohm R."/>
            <person name="Pangilinan J."/>
            <person name="Park H.-J."/>
            <person name="Ramirez L."/>
            <person name="Alfaro M."/>
            <person name="Sun H."/>
            <person name="Tritt A."/>
            <person name="Yoshinaga Y."/>
            <person name="Zwiers L.-H."/>
            <person name="Turgeon B."/>
            <person name="Goodwin S."/>
            <person name="Spatafora J."/>
            <person name="Crous P."/>
            <person name="Grigoriev I."/>
        </authorList>
    </citation>
    <scope>NUCLEOTIDE SEQUENCE</scope>
    <source>
        <strain evidence="2">CBS 690.94</strain>
    </source>
</reference>
<dbReference type="OrthoDB" id="10608776at2759"/>
<comment type="caution">
    <text evidence="2">The sequence shown here is derived from an EMBL/GenBank/DDBJ whole genome shotgun (WGS) entry which is preliminary data.</text>
</comment>
<keyword evidence="1" id="KW-0812">Transmembrane</keyword>
<protein>
    <submittedName>
        <fullName evidence="2">Uncharacterized protein</fullName>
    </submittedName>
</protein>
<evidence type="ECO:0000313" key="2">
    <source>
        <dbReference type="EMBL" id="KAF2448428.1"/>
    </source>
</evidence>
<feature type="transmembrane region" description="Helical" evidence="1">
    <location>
        <begin position="86"/>
        <end position="106"/>
    </location>
</feature>
<keyword evidence="3" id="KW-1185">Reference proteome</keyword>
<keyword evidence="1" id="KW-1133">Transmembrane helix</keyword>
<organism evidence="2 3">
    <name type="scientific">Karstenula rhodostoma CBS 690.94</name>
    <dbReference type="NCBI Taxonomy" id="1392251"/>
    <lineage>
        <taxon>Eukaryota</taxon>
        <taxon>Fungi</taxon>
        <taxon>Dikarya</taxon>
        <taxon>Ascomycota</taxon>
        <taxon>Pezizomycotina</taxon>
        <taxon>Dothideomycetes</taxon>
        <taxon>Pleosporomycetidae</taxon>
        <taxon>Pleosporales</taxon>
        <taxon>Massarineae</taxon>
        <taxon>Didymosphaeriaceae</taxon>
        <taxon>Karstenula</taxon>
    </lineage>
</organism>
<keyword evidence="1" id="KW-0472">Membrane</keyword>
<sequence>MHELQCHAMPRDPGPGSTSTTTTFPLSRVYLSLYGVLPVWVGMTEHLLFSCFRRPLALCCTALYCLAWRSSGVQHTVSLRGLRYPFFRFLLFVSSTPFLLLLLLFARKLLPRILRSQYRSVLHGRCLDECGYDIPSGWSRSAHGFSVSSVSILSIIVCPVEGGENFI</sequence>
<gene>
    <name evidence="2" type="ORF">P171DRAFT_212857</name>
</gene>
<dbReference type="EMBL" id="MU001495">
    <property type="protein sequence ID" value="KAF2448428.1"/>
    <property type="molecule type" value="Genomic_DNA"/>
</dbReference>
<evidence type="ECO:0000256" key="1">
    <source>
        <dbReference type="SAM" id="Phobius"/>
    </source>
</evidence>
<dbReference type="AlphaFoldDB" id="A0A9P4PSH4"/>
<dbReference type="Proteomes" id="UP000799764">
    <property type="component" value="Unassembled WGS sequence"/>
</dbReference>
<evidence type="ECO:0000313" key="3">
    <source>
        <dbReference type="Proteomes" id="UP000799764"/>
    </source>
</evidence>